<dbReference type="Proteomes" id="UP000013940">
    <property type="component" value="Chromosome"/>
</dbReference>
<gene>
    <name evidence="1" type="ORF">PFLCHA0_c27640</name>
</gene>
<dbReference type="HOGENOM" id="CLU_2736996_0_0_6"/>
<dbReference type="EMBL" id="CP003190">
    <property type="protein sequence ID" value="AGL84535.1"/>
    <property type="molecule type" value="Genomic_DNA"/>
</dbReference>
<reference evidence="2" key="1">
    <citation type="journal article" date="2014" name="Genome Announc.">
        <title>Full-genome sequence of the plant growth-promoting bacterium Pseudomonas protegens CHA0.</title>
        <authorList>
            <person name="Jousset A."/>
            <person name="Schuldes J."/>
            <person name="Keel C."/>
            <person name="Maurhofer M."/>
            <person name="Daniel R."/>
            <person name="Scheu S."/>
            <person name="Thuermer A."/>
        </authorList>
    </citation>
    <scope>NUCLEOTIDE SEQUENCE [LARGE SCALE GENOMIC DNA]</scope>
    <source>
        <strain evidence="2">DSM 19095 / LMG 27888 / CFBP 6595 / CHA0</strain>
    </source>
</reference>
<evidence type="ECO:0000313" key="1">
    <source>
        <dbReference type="EMBL" id="AGL84535.1"/>
    </source>
</evidence>
<protein>
    <submittedName>
        <fullName evidence="1">Uncharacterized protein</fullName>
    </submittedName>
</protein>
<dbReference type="AlphaFoldDB" id="A0A2C9ELL9"/>
<accession>A0A2C9ELL9</accession>
<name>A0A2C9ELL9_PSEPH</name>
<dbReference type="KEGG" id="pprc:PFLCHA0_c27640"/>
<sequence length="71" mass="7761">MNPRRGATPAGAGTALFYCCEVGRGSGRKSKLLQALVKKQVDFLLSVNFDRPTITTPRPRPLPLARLEPPQ</sequence>
<proteinExistence type="predicted"/>
<evidence type="ECO:0000313" key="2">
    <source>
        <dbReference type="Proteomes" id="UP000013940"/>
    </source>
</evidence>
<organism evidence="1 2">
    <name type="scientific">Pseudomonas protegens (strain DSM 19095 / LMG 27888 / CFBP 6595 / CHA0)</name>
    <dbReference type="NCBI Taxonomy" id="1124983"/>
    <lineage>
        <taxon>Bacteria</taxon>
        <taxon>Pseudomonadati</taxon>
        <taxon>Pseudomonadota</taxon>
        <taxon>Gammaproteobacteria</taxon>
        <taxon>Pseudomonadales</taxon>
        <taxon>Pseudomonadaceae</taxon>
        <taxon>Pseudomonas</taxon>
    </lineage>
</organism>